<proteinExistence type="predicted"/>
<evidence type="ECO:0000313" key="2">
    <source>
        <dbReference type="EMBL" id="ATZ80203.1"/>
    </source>
</evidence>
<feature type="transmembrane region" description="Helical" evidence="1">
    <location>
        <begin position="6"/>
        <end position="35"/>
    </location>
</feature>
<sequence length="44" mass="5414">MGWKNINFICFCLILYKFIQFYIITIFLHIFYCILGMMKMVLLI</sequence>
<keyword evidence="3" id="KW-1185">Reference proteome</keyword>
<evidence type="ECO:0000313" key="3">
    <source>
        <dbReference type="Proteomes" id="UP000240325"/>
    </source>
</evidence>
<name>A0A2H4UTD7_9VIRU</name>
<protein>
    <submittedName>
        <fullName evidence="2">Uncharacterized protein</fullName>
    </submittedName>
</protein>
<reference evidence="2" key="1">
    <citation type="journal article" date="2017" name="Elife">
        <title>The kinetoplastid-infecting Bodo saltans virus (BsV), a window into the most abundant giant viruses in the sea.</title>
        <authorList>
            <person name="Deeg C.M."/>
            <person name="Chow C.-E.T."/>
            <person name="Suttle C.A."/>
        </authorList>
    </citation>
    <scope>NUCLEOTIDE SEQUENCE</scope>
    <source>
        <strain evidence="2">NG1</strain>
    </source>
</reference>
<keyword evidence="1" id="KW-0472">Membrane</keyword>
<dbReference type="Proteomes" id="UP000240325">
    <property type="component" value="Segment"/>
</dbReference>
<keyword evidence="1" id="KW-1133">Transmembrane helix</keyword>
<organism evidence="2">
    <name type="scientific">Bodo saltans virus</name>
    <dbReference type="NCBI Taxonomy" id="2024608"/>
    <lineage>
        <taxon>Viruses</taxon>
        <taxon>Varidnaviria</taxon>
        <taxon>Bamfordvirae</taxon>
        <taxon>Nucleocytoviricota</taxon>
        <taxon>Megaviricetes</taxon>
        <taxon>Imitervirales</taxon>
        <taxon>Mimiviridae</taxon>
        <taxon>Klosneuvirinae</taxon>
        <taxon>Theiavirus</taxon>
        <taxon>Theiavirus salishense</taxon>
    </lineage>
</organism>
<gene>
    <name evidence="2" type="ORF">BMW23_0144</name>
</gene>
<evidence type="ECO:0000256" key="1">
    <source>
        <dbReference type="SAM" id="Phobius"/>
    </source>
</evidence>
<accession>A0A2H4UTD7</accession>
<keyword evidence="1" id="KW-0812">Transmembrane</keyword>
<dbReference type="EMBL" id="MF782455">
    <property type="protein sequence ID" value="ATZ80203.1"/>
    <property type="molecule type" value="Genomic_DNA"/>
</dbReference>